<name>A0A8S4F0H4_PLUXY</name>
<feature type="compositionally biased region" description="Low complexity" evidence="1">
    <location>
        <begin position="11"/>
        <end position="24"/>
    </location>
</feature>
<organism evidence="2 3">
    <name type="scientific">Plutella xylostella</name>
    <name type="common">Diamondback moth</name>
    <name type="synonym">Plutella maculipennis</name>
    <dbReference type="NCBI Taxonomy" id="51655"/>
    <lineage>
        <taxon>Eukaryota</taxon>
        <taxon>Metazoa</taxon>
        <taxon>Ecdysozoa</taxon>
        <taxon>Arthropoda</taxon>
        <taxon>Hexapoda</taxon>
        <taxon>Insecta</taxon>
        <taxon>Pterygota</taxon>
        <taxon>Neoptera</taxon>
        <taxon>Endopterygota</taxon>
        <taxon>Lepidoptera</taxon>
        <taxon>Glossata</taxon>
        <taxon>Ditrysia</taxon>
        <taxon>Yponomeutoidea</taxon>
        <taxon>Plutellidae</taxon>
        <taxon>Plutella</taxon>
    </lineage>
</organism>
<feature type="region of interest" description="Disordered" evidence="1">
    <location>
        <begin position="1"/>
        <end position="24"/>
    </location>
</feature>
<evidence type="ECO:0000313" key="3">
    <source>
        <dbReference type="Proteomes" id="UP000653454"/>
    </source>
</evidence>
<proteinExistence type="predicted"/>
<feature type="compositionally biased region" description="Acidic residues" evidence="1">
    <location>
        <begin position="88"/>
        <end position="119"/>
    </location>
</feature>
<gene>
    <name evidence="2" type="ORF">PLXY2_LOCUS7451</name>
</gene>
<accession>A0A8S4F0H4</accession>
<feature type="region of interest" description="Disordered" evidence="1">
    <location>
        <begin position="45"/>
        <end position="131"/>
    </location>
</feature>
<sequence>MAAVGPADPVLSGATPSGPPAALLALGPLHASEDAVAGAAECARFFPPGYSEPEHKPKQKIKKKKKKRESKEGAAEDQSQETPPTESGEQEAAGDEAGDGDGDEAGEGDGEGEEGDDAGGVDKATSPPPQT</sequence>
<keyword evidence="3" id="KW-1185">Reference proteome</keyword>
<evidence type="ECO:0000313" key="2">
    <source>
        <dbReference type="EMBL" id="CAG9121813.1"/>
    </source>
</evidence>
<evidence type="ECO:0000256" key="1">
    <source>
        <dbReference type="SAM" id="MobiDB-lite"/>
    </source>
</evidence>
<dbReference type="AlphaFoldDB" id="A0A8S4F0H4"/>
<dbReference type="EMBL" id="CAJHNJ030000025">
    <property type="protein sequence ID" value="CAG9121813.1"/>
    <property type="molecule type" value="Genomic_DNA"/>
</dbReference>
<reference evidence="2" key="1">
    <citation type="submission" date="2020-11" db="EMBL/GenBank/DDBJ databases">
        <authorList>
            <person name="Whiteford S."/>
        </authorList>
    </citation>
    <scope>NUCLEOTIDE SEQUENCE</scope>
</reference>
<feature type="compositionally biased region" description="Basic residues" evidence="1">
    <location>
        <begin position="57"/>
        <end position="68"/>
    </location>
</feature>
<comment type="caution">
    <text evidence="2">The sequence shown here is derived from an EMBL/GenBank/DDBJ whole genome shotgun (WGS) entry which is preliminary data.</text>
</comment>
<dbReference type="Proteomes" id="UP000653454">
    <property type="component" value="Unassembled WGS sequence"/>
</dbReference>
<protein>
    <submittedName>
        <fullName evidence="2">(diamondback moth) hypothetical protein</fullName>
    </submittedName>
</protein>